<dbReference type="KEGG" id="sfi:SFUL_152"/>
<gene>
    <name evidence="1" type="ORF">SFUL_152</name>
</gene>
<accession>N0CG77</accession>
<proteinExistence type="predicted"/>
<organism evidence="1 2">
    <name type="scientific">Streptomyces microflavus DSM 40593</name>
    <dbReference type="NCBI Taxonomy" id="1303692"/>
    <lineage>
        <taxon>Bacteria</taxon>
        <taxon>Bacillati</taxon>
        <taxon>Actinomycetota</taxon>
        <taxon>Actinomycetes</taxon>
        <taxon>Kitasatosporales</taxon>
        <taxon>Streptomycetaceae</taxon>
        <taxon>Streptomyces</taxon>
    </lineage>
</organism>
<sequence>MAFTMPVILLVLQRSFRRRRQPLRVAMACSPRRRILAWLLL</sequence>
<protein>
    <submittedName>
        <fullName evidence="1">IS493-like transposase</fullName>
    </submittedName>
</protein>
<dbReference type="Proteomes" id="UP000013304">
    <property type="component" value="Chromosome"/>
</dbReference>
<name>N0CG77_STRMI</name>
<dbReference type="EMBL" id="CP005080">
    <property type="protein sequence ID" value="AGK75136.1"/>
    <property type="molecule type" value="Genomic_DNA"/>
</dbReference>
<reference evidence="1 2" key="1">
    <citation type="submission" date="2013-04" db="EMBL/GenBank/DDBJ databases">
        <title>Complete genome sequence of Streptomyces fulvissimus.</title>
        <authorList>
            <person name="Myronovskyi M."/>
            <person name="Tokovenko B."/>
            <person name="Manderscheid N."/>
            <person name="Petzke L."/>
            <person name="Luzhetskyy A."/>
        </authorList>
    </citation>
    <scope>NUCLEOTIDE SEQUENCE [LARGE SCALE GENOMIC DNA]</scope>
    <source>
        <strain evidence="1 2">DSM 40593</strain>
    </source>
</reference>
<evidence type="ECO:0000313" key="2">
    <source>
        <dbReference type="Proteomes" id="UP000013304"/>
    </source>
</evidence>
<dbReference type="AlphaFoldDB" id="N0CG77"/>
<evidence type="ECO:0000313" key="1">
    <source>
        <dbReference type="EMBL" id="AGK75136.1"/>
    </source>
</evidence>
<dbReference type="HOGENOM" id="CLU_3277271_0_0_11"/>